<proteinExistence type="predicted"/>
<sequence>MKVGSIEVDNKQFLISRYNPKDIPLSGEMTHFLLIRKSEKNNNNKTLKDLIESDINKYFERFGKIVHCQWNDDCEAILKFQQ</sequence>
<dbReference type="AlphaFoldDB" id="A0A815TKK8"/>
<protein>
    <submittedName>
        <fullName evidence="1">Uncharacterized protein</fullName>
    </submittedName>
</protein>
<organism evidence="1 2">
    <name type="scientific">Rotaria sordida</name>
    <dbReference type="NCBI Taxonomy" id="392033"/>
    <lineage>
        <taxon>Eukaryota</taxon>
        <taxon>Metazoa</taxon>
        <taxon>Spiralia</taxon>
        <taxon>Gnathifera</taxon>
        <taxon>Rotifera</taxon>
        <taxon>Eurotatoria</taxon>
        <taxon>Bdelloidea</taxon>
        <taxon>Philodinida</taxon>
        <taxon>Philodinidae</taxon>
        <taxon>Rotaria</taxon>
    </lineage>
</organism>
<evidence type="ECO:0000313" key="2">
    <source>
        <dbReference type="Proteomes" id="UP000663882"/>
    </source>
</evidence>
<dbReference type="Proteomes" id="UP000663882">
    <property type="component" value="Unassembled WGS sequence"/>
</dbReference>
<evidence type="ECO:0000313" key="1">
    <source>
        <dbReference type="EMBL" id="CAF1504240.1"/>
    </source>
</evidence>
<gene>
    <name evidence="1" type="ORF">RFH988_LOCUS38864</name>
</gene>
<accession>A0A815TKK8</accession>
<comment type="caution">
    <text evidence="1">The sequence shown here is derived from an EMBL/GenBank/DDBJ whole genome shotgun (WGS) entry which is preliminary data.</text>
</comment>
<name>A0A815TKK8_9BILA</name>
<reference evidence="1" key="1">
    <citation type="submission" date="2021-02" db="EMBL/GenBank/DDBJ databases">
        <authorList>
            <person name="Nowell W R."/>
        </authorList>
    </citation>
    <scope>NUCLEOTIDE SEQUENCE</scope>
</reference>
<dbReference type="EMBL" id="CAJNOO010011664">
    <property type="protein sequence ID" value="CAF1504240.1"/>
    <property type="molecule type" value="Genomic_DNA"/>
</dbReference>